<accession>A0A1E7ZD61</accession>
<gene>
    <name evidence="1" type="ORF">BFC18_08285</name>
</gene>
<dbReference type="EMBL" id="MDHN01000014">
    <property type="protein sequence ID" value="OFC71463.1"/>
    <property type="molecule type" value="Genomic_DNA"/>
</dbReference>
<evidence type="ECO:0000313" key="2">
    <source>
        <dbReference type="Proteomes" id="UP000175691"/>
    </source>
</evidence>
<comment type="caution">
    <text evidence="1">The sequence shown here is derived from an EMBL/GenBank/DDBJ whole genome shotgun (WGS) entry which is preliminary data.</text>
</comment>
<reference evidence="1 2" key="1">
    <citation type="submission" date="2016-08" db="EMBL/GenBank/DDBJ databases">
        <authorList>
            <person name="Seilhamer J.J."/>
        </authorList>
    </citation>
    <scope>NUCLEOTIDE SEQUENCE [LARGE SCALE GENOMIC DNA]</scope>
    <source>
        <strain evidence="1 2">KCTC 42603</strain>
    </source>
</reference>
<protein>
    <submittedName>
        <fullName evidence="1">Uncharacterized protein</fullName>
    </submittedName>
</protein>
<evidence type="ECO:0000313" key="1">
    <source>
        <dbReference type="EMBL" id="OFC71463.1"/>
    </source>
</evidence>
<proteinExistence type="predicted"/>
<dbReference type="AlphaFoldDB" id="A0A1E7ZD61"/>
<sequence>MNKQQFLSEPGVRSFIGWFISKMDAGFEHTYCLIPKGKKPVTELWSCTSIFNAFEQYHWPFSYKNLMGDREDTISG</sequence>
<keyword evidence="2" id="KW-1185">Reference proteome</keyword>
<dbReference type="STRING" id="1656094.BFC18_08285"/>
<organism evidence="1 2">
    <name type="scientific">Alteromonas confluentis</name>
    <dbReference type="NCBI Taxonomy" id="1656094"/>
    <lineage>
        <taxon>Bacteria</taxon>
        <taxon>Pseudomonadati</taxon>
        <taxon>Pseudomonadota</taxon>
        <taxon>Gammaproteobacteria</taxon>
        <taxon>Alteromonadales</taxon>
        <taxon>Alteromonadaceae</taxon>
        <taxon>Alteromonas/Salinimonas group</taxon>
        <taxon>Alteromonas</taxon>
    </lineage>
</organism>
<name>A0A1E7ZD61_9ALTE</name>
<dbReference type="Proteomes" id="UP000175691">
    <property type="component" value="Unassembled WGS sequence"/>
</dbReference>